<organism evidence="1 2">
    <name type="scientific">Sphaerospermopsis kisseleviana CS-549</name>
    <dbReference type="NCBI Taxonomy" id="3021783"/>
    <lineage>
        <taxon>Bacteria</taxon>
        <taxon>Bacillati</taxon>
        <taxon>Cyanobacteriota</taxon>
        <taxon>Cyanophyceae</taxon>
        <taxon>Nostocales</taxon>
        <taxon>Aphanizomenonaceae</taxon>
        <taxon>Sphaerospermopsis</taxon>
        <taxon>Sphaerospermopsis kisseleviana</taxon>
    </lineage>
</organism>
<dbReference type="NCBIfam" id="NF038167">
    <property type="entry name" value="cyan_ocin_like"/>
    <property type="match status" value="1"/>
</dbReference>
<protein>
    <submittedName>
        <fullName evidence="1">CTB family bacteriocin</fullName>
    </submittedName>
</protein>
<dbReference type="RefSeq" id="WP_272110709.1">
    <property type="nucleotide sequence ID" value="NZ_JAQMTI010000205.1"/>
</dbReference>
<evidence type="ECO:0000313" key="1">
    <source>
        <dbReference type="EMBL" id="MDB9442978.1"/>
    </source>
</evidence>
<dbReference type="EMBL" id="JAQMTI010000205">
    <property type="protein sequence ID" value="MDB9442978.1"/>
    <property type="molecule type" value="Genomic_DNA"/>
</dbReference>
<sequence length="35" mass="4138">MMKFKWFIELSDQEQEFLTGGSQPQISNNNFSQRA</sequence>
<name>A0ABT4ZU82_9CYAN</name>
<dbReference type="Proteomes" id="UP001211711">
    <property type="component" value="Unassembled WGS sequence"/>
</dbReference>
<comment type="caution">
    <text evidence="1">The sequence shown here is derived from an EMBL/GenBank/DDBJ whole genome shotgun (WGS) entry which is preliminary data.</text>
</comment>
<gene>
    <name evidence="1" type="ORF">PN497_16650</name>
</gene>
<reference evidence="1 2" key="1">
    <citation type="submission" date="2023-01" db="EMBL/GenBank/DDBJ databases">
        <title>Genomes from the Australian National Cyanobacteria Reference Collection.</title>
        <authorList>
            <person name="Willis A."/>
            <person name="Lee E.M.F."/>
        </authorList>
    </citation>
    <scope>NUCLEOTIDE SEQUENCE [LARGE SCALE GENOMIC DNA]</scope>
    <source>
        <strain evidence="1 2">CS-549</strain>
    </source>
</reference>
<keyword evidence="2" id="KW-1185">Reference proteome</keyword>
<dbReference type="InterPro" id="IPR049891">
    <property type="entry name" value="CTB"/>
</dbReference>
<evidence type="ECO:0000313" key="2">
    <source>
        <dbReference type="Proteomes" id="UP001211711"/>
    </source>
</evidence>
<accession>A0ABT4ZU82</accession>
<proteinExistence type="predicted"/>